<dbReference type="InterPro" id="IPR000182">
    <property type="entry name" value="GNAT_dom"/>
</dbReference>
<keyword evidence="2" id="KW-0808">Transferase</keyword>
<dbReference type="PANTHER" id="PTHR10545:SF29">
    <property type="entry name" value="GH14572P-RELATED"/>
    <property type="match status" value="1"/>
</dbReference>
<organism evidence="5 6">
    <name type="scientific">Heterodera schachtii</name>
    <name type="common">Sugarbeet cyst nematode worm</name>
    <name type="synonym">Tylenchus schachtii</name>
    <dbReference type="NCBI Taxonomy" id="97005"/>
    <lineage>
        <taxon>Eukaryota</taxon>
        <taxon>Metazoa</taxon>
        <taxon>Ecdysozoa</taxon>
        <taxon>Nematoda</taxon>
        <taxon>Chromadorea</taxon>
        <taxon>Rhabditida</taxon>
        <taxon>Tylenchina</taxon>
        <taxon>Tylenchomorpha</taxon>
        <taxon>Tylenchoidea</taxon>
        <taxon>Heteroderidae</taxon>
        <taxon>Heteroderinae</taxon>
        <taxon>Heterodera</taxon>
    </lineage>
</organism>
<dbReference type="Pfam" id="PF00583">
    <property type="entry name" value="Acetyltransf_1"/>
    <property type="match status" value="1"/>
</dbReference>
<reference evidence="5 6" key="1">
    <citation type="submission" date="2024-10" db="EMBL/GenBank/DDBJ databases">
        <authorList>
            <person name="Kim D."/>
        </authorList>
    </citation>
    <scope>NUCLEOTIDE SEQUENCE [LARGE SCALE GENOMIC DNA]</scope>
    <source>
        <strain evidence="5">Taebaek</strain>
    </source>
</reference>
<dbReference type="Proteomes" id="UP001620645">
    <property type="component" value="Unassembled WGS sequence"/>
</dbReference>
<evidence type="ECO:0000256" key="2">
    <source>
        <dbReference type="ARBA" id="ARBA00022679"/>
    </source>
</evidence>
<sequence>MSFTDETNSVYEFRIREACTDNSEDASNDAIILSALIQELADFHKKPDEPKVGADQLQQYLKNGAAKALIATAKTKGARNLDNREKLAAETVAAYAIYYEGPSIEFGKVFFLNDLYIRPPFRRQKFGSKLMQTFIKISRELRCDSLIWTVRSFNISAIRFYESIGAKELTAQSADGRSKMKCWAMKSDQFDGITNKLKDCLSDIEFNVLNDVQLKEQTDQLAEQWFQMDEKTPINSVEKCHFSNALRTHKFEAIQAQNCSDCAVLGLALFHRCAFATWSGTFLSVDCLKVRLDCRRRGIGRTLAVEMIRIAAKSASPLIGWVAKEDAATDAFFQSIGAINLSDKESFSLFILNGSEESQKKLIN</sequence>
<gene>
    <name evidence="5" type="ORF">niasHS_016170</name>
</gene>
<comment type="caution">
    <text evidence="5">The sequence shown here is derived from an EMBL/GenBank/DDBJ whole genome shotgun (WGS) entry which is preliminary data.</text>
</comment>
<protein>
    <recommendedName>
        <fullName evidence="4">N-acetyltransferase domain-containing protein</fullName>
    </recommendedName>
</protein>
<dbReference type="PROSITE" id="PS51186">
    <property type="entry name" value="GNAT"/>
    <property type="match status" value="1"/>
</dbReference>
<dbReference type="EMBL" id="JBICCN010000401">
    <property type="protein sequence ID" value="KAL3070972.1"/>
    <property type="molecule type" value="Genomic_DNA"/>
</dbReference>
<evidence type="ECO:0000313" key="5">
    <source>
        <dbReference type="EMBL" id="KAL3070972.1"/>
    </source>
</evidence>
<evidence type="ECO:0000259" key="4">
    <source>
        <dbReference type="PROSITE" id="PS51186"/>
    </source>
</evidence>
<dbReference type="SUPFAM" id="SSF55729">
    <property type="entry name" value="Acyl-CoA N-acyltransferases (Nat)"/>
    <property type="match status" value="2"/>
</dbReference>
<accession>A0ABD2HT51</accession>
<keyword evidence="3" id="KW-0012">Acyltransferase</keyword>
<dbReference type="InterPro" id="IPR051016">
    <property type="entry name" value="Diverse_Substrate_AcTransf"/>
</dbReference>
<evidence type="ECO:0000256" key="3">
    <source>
        <dbReference type="ARBA" id="ARBA00023315"/>
    </source>
</evidence>
<evidence type="ECO:0000256" key="1">
    <source>
        <dbReference type="ARBA" id="ARBA00008694"/>
    </source>
</evidence>
<keyword evidence="6" id="KW-1185">Reference proteome</keyword>
<name>A0ABD2HT51_HETSC</name>
<dbReference type="InterPro" id="IPR016181">
    <property type="entry name" value="Acyl_CoA_acyltransferase"/>
</dbReference>
<feature type="domain" description="N-acetyltransferase" evidence="4">
    <location>
        <begin position="31"/>
        <end position="189"/>
    </location>
</feature>
<dbReference type="GO" id="GO:0008080">
    <property type="term" value="F:N-acetyltransferase activity"/>
    <property type="evidence" value="ECO:0007669"/>
    <property type="project" value="UniProtKB-ARBA"/>
</dbReference>
<dbReference type="AlphaFoldDB" id="A0ABD2HT51"/>
<proteinExistence type="inferred from homology"/>
<dbReference type="CDD" id="cd04301">
    <property type="entry name" value="NAT_SF"/>
    <property type="match status" value="1"/>
</dbReference>
<dbReference type="PANTHER" id="PTHR10545">
    <property type="entry name" value="DIAMINE N-ACETYLTRANSFERASE"/>
    <property type="match status" value="1"/>
</dbReference>
<dbReference type="Gene3D" id="3.40.630.30">
    <property type="match status" value="2"/>
</dbReference>
<comment type="similarity">
    <text evidence="1">Belongs to the acetyltransferase family.</text>
</comment>
<evidence type="ECO:0000313" key="6">
    <source>
        <dbReference type="Proteomes" id="UP001620645"/>
    </source>
</evidence>